<keyword evidence="1" id="KW-0732">Signal</keyword>
<reference evidence="2" key="1">
    <citation type="submission" date="2023-01" db="EMBL/GenBank/DDBJ databases">
        <title>Vibrio sp. CB1-14 genome sequencing.</title>
        <authorList>
            <person name="Otstavnykh N."/>
            <person name="Isaeva M."/>
            <person name="Meleshko D."/>
        </authorList>
    </citation>
    <scope>NUCLEOTIDE SEQUENCE</scope>
    <source>
        <strain evidence="2">CB1-14</strain>
    </source>
</reference>
<proteinExistence type="predicted"/>
<evidence type="ECO:0000256" key="1">
    <source>
        <dbReference type="SAM" id="SignalP"/>
    </source>
</evidence>
<evidence type="ECO:0000313" key="2">
    <source>
        <dbReference type="EMBL" id="XCD16394.1"/>
    </source>
</evidence>
<dbReference type="AlphaFoldDB" id="A0AAU8BKS0"/>
<dbReference type="EMBL" id="CP115920">
    <property type="protein sequence ID" value="XCD16394.1"/>
    <property type="molecule type" value="Genomic_DNA"/>
</dbReference>
<sequence length="135" mass="14754">MKITTKLTLVSVCAMVLSGCAQPPRQVEAQVPLVGQSTITYSERIPEKYWVALNNPITTQINASGMMVAVGKPYTSGLGQECRALQMMTDINENRTRIACAKLESSDISSASTTPIKVWYLTDNIVETSTIIKIQ</sequence>
<gene>
    <name evidence="2" type="ORF">PG915_02100</name>
</gene>
<protein>
    <recommendedName>
        <fullName evidence="3">Lipoprotein</fullName>
    </recommendedName>
</protein>
<name>A0AAU8BKS0_9VIBR</name>
<accession>A0AAU8BKS0</accession>
<dbReference type="PROSITE" id="PS51257">
    <property type="entry name" value="PROKAR_LIPOPROTEIN"/>
    <property type="match status" value="1"/>
</dbReference>
<feature type="signal peptide" evidence="1">
    <location>
        <begin position="1"/>
        <end position="21"/>
    </location>
</feature>
<dbReference type="RefSeq" id="WP_353497677.1">
    <property type="nucleotide sequence ID" value="NZ_CP115920.1"/>
</dbReference>
<feature type="chain" id="PRO_5043482012" description="Lipoprotein" evidence="1">
    <location>
        <begin position="22"/>
        <end position="135"/>
    </location>
</feature>
<dbReference type="KEGG" id="vck:PG915_02100"/>
<organism evidence="2">
    <name type="scientific">Vibrio chaetopteri</name>
    <dbReference type="NCBI Taxonomy" id="3016528"/>
    <lineage>
        <taxon>Bacteria</taxon>
        <taxon>Pseudomonadati</taxon>
        <taxon>Pseudomonadota</taxon>
        <taxon>Gammaproteobacteria</taxon>
        <taxon>Vibrionales</taxon>
        <taxon>Vibrionaceae</taxon>
        <taxon>Vibrio</taxon>
    </lineage>
</organism>
<evidence type="ECO:0008006" key="3">
    <source>
        <dbReference type="Google" id="ProtNLM"/>
    </source>
</evidence>